<feature type="region of interest" description="Disordered" evidence="1">
    <location>
        <begin position="211"/>
        <end position="299"/>
    </location>
</feature>
<comment type="caution">
    <text evidence="2">The sequence shown here is derived from an EMBL/GenBank/DDBJ whole genome shotgun (WGS) entry which is preliminary data.</text>
</comment>
<feature type="compositionally biased region" description="Basic and acidic residues" evidence="1">
    <location>
        <begin position="50"/>
        <end position="66"/>
    </location>
</feature>
<name>A0ABN9RH00_9DINO</name>
<evidence type="ECO:0000313" key="3">
    <source>
        <dbReference type="Proteomes" id="UP001189429"/>
    </source>
</evidence>
<gene>
    <name evidence="2" type="ORF">PCOR1329_LOCUS20436</name>
</gene>
<sequence>MSWYVDQRGRRVWVEREETVFTIDEPTEEPPTENLTYLASASSKAVYAEHSIDEESGARGKKKDAQAGRQRGFVVRMDHDDDGLSRVAEDFVPVARDLLKSGAVSRVDVDTSRDGAKKKKKKAKDRKPGEEEEDEKEREPALPLGVNECRVETTARCQHFAHGTGWRVDVSSGEGAQRIFLFTAKKELTSADWHKQLLASMGTSGKRVMLGRMLGEGPDGSGAGKTGPAKKDEAQHDEDDWLKSMMGLSKDRSSRAGAEPAGGGGGAEGAAGDEGPDGGTAPAPKAPAKKAIAPPWLRR</sequence>
<dbReference type="Proteomes" id="UP001189429">
    <property type="component" value="Unassembled WGS sequence"/>
</dbReference>
<organism evidence="2 3">
    <name type="scientific">Prorocentrum cordatum</name>
    <dbReference type="NCBI Taxonomy" id="2364126"/>
    <lineage>
        <taxon>Eukaryota</taxon>
        <taxon>Sar</taxon>
        <taxon>Alveolata</taxon>
        <taxon>Dinophyceae</taxon>
        <taxon>Prorocentrales</taxon>
        <taxon>Prorocentraceae</taxon>
        <taxon>Prorocentrum</taxon>
    </lineage>
</organism>
<evidence type="ECO:0000256" key="1">
    <source>
        <dbReference type="SAM" id="MobiDB-lite"/>
    </source>
</evidence>
<feature type="compositionally biased region" description="Gly residues" evidence="1">
    <location>
        <begin position="260"/>
        <end position="269"/>
    </location>
</feature>
<evidence type="ECO:0000313" key="2">
    <source>
        <dbReference type="EMBL" id="CAK0818055.1"/>
    </source>
</evidence>
<feature type="compositionally biased region" description="Low complexity" evidence="1">
    <location>
        <begin position="289"/>
        <end position="299"/>
    </location>
</feature>
<proteinExistence type="predicted"/>
<protein>
    <recommendedName>
        <fullName evidence="4">PH domain-containing protein</fullName>
    </recommendedName>
</protein>
<reference evidence="2" key="1">
    <citation type="submission" date="2023-10" db="EMBL/GenBank/DDBJ databases">
        <authorList>
            <person name="Chen Y."/>
            <person name="Shah S."/>
            <person name="Dougan E. K."/>
            <person name="Thang M."/>
            <person name="Chan C."/>
        </authorList>
    </citation>
    <scope>NUCLEOTIDE SEQUENCE [LARGE SCALE GENOMIC DNA]</scope>
</reference>
<accession>A0ABN9RH00</accession>
<feature type="region of interest" description="Disordered" evidence="1">
    <location>
        <begin position="46"/>
        <end position="69"/>
    </location>
</feature>
<dbReference type="EMBL" id="CAUYUJ010006635">
    <property type="protein sequence ID" value="CAK0818055.1"/>
    <property type="molecule type" value="Genomic_DNA"/>
</dbReference>
<keyword evidence="3" id="KW-1185">Reference proteome</keyword>
<evidence type="ECO:0008006" key="4">
    <source>
        <dbReference type="Google" id="ProtNLM"/>
    </source>
</evidence>
<feature type="compositionally biased region" description="Basic residues" evidence="1">
    <location>
        <begin position="116"/>
        <end position="125"/>
    </location>
</feature>
<feature type="region of interest" description="Disordered" evidence="1">
    <location>
        <begin position="105"/>
        <end position="141"/>
    </location>
</feature>